<evidence type="ECO:0000313" key="2">
    <source>
        <dbReference type="EMBL" id="CDF88210.1"/>
    </source>
</evidence>
<dbReference type="GO" id="GO:0000444">
    <property type="term" value="C:MIS12/MIND type complex"/>
    <property type="evidence" value="ECO:0007669"/>
    <property type="project" value="TreeGrafter"/>
</dbReference>
<proteinExistence type="predicted"/>
<dbReference type="Proteomes" id="UP000019375">
    <property type="component" value="Unassembled WGS sequence"/>
</dbReference>
<feature type="compositionally biased region" description="Polar residues" evidence="1">
    <location>
        <begin position="147"/>
        <end position="159"/>
    </location>
</feature>
<evidence type="ECO:0000313" key="3">
    <source>
        <dbReference type="Proteomes" id="UP000019375"/>
    </source>
</evidence>
<feature type="region of interest" description="Disordered" evidence="1">
    <location>
        <begin position="133"/>
        <end position="159"/>
    </location>
</feature>
<protein>
    <submittedName>
        <fullName evidence="2">BN860_04786g1_1</fullName>
    </submittedName>
</protein>
<name>A0A8J2T517_ZYGB2</name>
<evidence type="ECO:0000256" key="1">
    <source>
        <dbReference type="SAM" id="MobiDB-lite"/>
    </source>
</evidence>
<dbReference type="InterPro" id="IPR013950">
    <property type="entry name" value="Mis14/Nsl1"/>
</dbReference>
<reference evidence="3" key="1">
    <citation type="journal article" date="2013" name="Genome Announc.">
        <title>Genome sequence of the food spoilage yeast Zygosaccharomyces bailii CLIB 213(T).</title>
        <authorList>
            <person name="Galeote V."/>
            <person name="Bigey F."/>
            <person name="Devillers H."/>
            <person name="Neuveglise C."/>
            <person name="Dequin S."/>
        </authorList>
    </citation>
    <scope>NUCLEOTIDE SEQUENCE [LARGE SCALE GENOMIC DNA]</scope>
    <source>
        <strain evidence="3">CLIB 213 / ATCC 58445 / CBS 680 / CCRC 21525 / NBRC 1098 / NCYC 1416 / NRRL Y-2227</strain>
    </source>
</reference>
<sequence>MSKIDVTVDQLRAIYGQLYDVLQEKAALHLPEGQDPVSKEVRMQLQLYLAGVMEMGVNSLRVDGGDAKDVLATRCEPFDLELNERVRGAYEEWEDETVRVANLRRAAQEQIVKLYNESKDSYLDSLDEIIDSQEQQQTAGEEDETSPDQTGLTSATQDYHSSLNSLAEAQLHIPRLRSQLEKLSQLLHHIQDA</sequence>
<dbReference type="PANTHER" id="PTHR31749">
    <property type="entry name" value="KINETOCHORE-ASSOCIATED PROTEIN NSL1 HOMOLOG"/>
    <property type="match status" value="1"/>
</dbReference>
<accession>A0A8J2T517</accession>
<dbReference type="GO" id="GO:0000070">
    <property type="term" value="P:mitotic sister chromatid segregation"/>
    <property type="evidence" value="ECO:0007669"/>
    <property type="project" value="InterPro"/>
</dbReference>
<dbReference type="OrthoDB" id="2135762at2759"/>
<dbReference type="PANTHER" id="PTHR31749:SF3">
    <property type="entry name" value="KINETOCHORE-ASSOCIATED PROTEIN NSL1 HOMOLOG"/>
    <property type="match status" value="1"/>
</dbReference>
<keyword evidence="3" id="KW-1185">Reference proteome</keyword>
<dbReference type="Pfam" id="PF08641">
    <property type="entry name" value="Mis14"/>
    <property type="match status" value="1"/>
</dbReference>
<organism evidence="2 3">
    <name type="scientific">Zygosaccharomyces bailii (strain CLIB 213 / ATCC 58445 / CBS 680 / BCRC 21525 / NBRC 1098 / NCYC 1416 / NRRL Y-2227)</name>
    <dbReference type="NCBI Taxonomy" id="1333698"/>
    <lineage>
        <taxon>Eukaryota</taxon>
        <taxon>Fungi</taxon>
        <taxon>Dikarya</taxon>
        <taxon>Ascomycota</taxon>
        <taxon>Saccharomycotina</taxon>
        <taxon>Saccharomycetes</taxon>
        <taxon>Saccharomycetales</taxon>
        <taxon>Saccharomycetaceae</taxon>
        <taxon>Zygosaccharomyces</taxon>
    </lineage>
</organism>
<dbReference type="AlphaFoldDB" id="A0A8J2T517"/>
<gene>
    <name evidence="2" type="ORF">BN860_04786g</name>
</gene>
<dbReference type="EMBL" id="HG316455">
    <property type="protein sequence ID" value="CDF88210.1"/>
    <property type="molecule type" value="Genomic_DNA"/>
</dbReference>